<feature type="signal peptide" evidence="2">
    <location>
        <begin position="1"/>
        <end position="31"/>
    </location>
</feature>
<feature type="compositionally biased region" description="Basic and acidic residues" evidence="1">
    <location>
        <begin position="63"/>
        <end position="72"/>
    </location>
</feature>
<keyword evidence="2" id="KW-0732">Signal</keyword>
<dbReference type="AlphaFoldDB" id="A0A1I4ALM4"/>
<dbReference type="RefSeq" id="WP_244532289.1">
    <property type="nucleotide sequence ID" value="NZ_FOSN01000010.1"/>
</dbReference>
<protein>
    <submittedName>
        <fullName evidence="3">Arylsulfatase</fullName>
    </submittedName>
</protein>
<organism evidence="3 4">
    <name type="scientific">Methylocapsa palsarum</name>
    <dbReference type="NCBI Taxonomy" id="1612308"/>
    <lineage>
        <taxon>Bacteria</taxon>
        <taxon>Pseudomonadati</taxon>
        <taxon>Pseudomonadota</taxon>
        <taxon>Alphaproteobacteria</taxon>
        <taxon>Hyphomicrobiales</taxon>
        <taxon>Beijerinckiaceae</taxon>
        <taxon>Methylocapsa</taxon>
    </lineage>
</organism>
<keyword evidence="4" id="KW-1185">Reference proteome</keyword>
<dbReference type="Proteomes" id="UP000198755">
    <property type="component" value="Unassembled WGS sequence"/>
</dbReference>
<gene>
    <name evidence="3" type="ORF">SAMN05444581_110149</name>
</gene>
<evidence type="ECO:0000256" key="1">
    <source>
        <dbReference type="SAM" id="MobiDB-lite"/>
    </source>
</evidence>
<accession>A0A1I4ALM4</accession>
<reference evidence="3 4" key="1">
    <citation type="submission" date="2016-10" db="EMBL/GenBank/DDBJ databases">
        <authorList>
            <person name="de Groot N.N."/>
        </authorList>
    </citation>
    <scope>NUCLEOTIDE SEQUENCE [LARGE SCALE GENOMIC DNA]</scope>
    <source>
        <strain evidence="3 4">NE2</strain>
    </source>
</reference>
<dbReference type="PROSITE" id="PS51257">
    <property type="entry name" value="PROKAR_LIPOPROTEIN"/>
    <property type="match status" value="1"/>
</dbReference>
<dbReference type="EMBL" id="FOSN01000010">
    <property type="protein sequence ID" value="SFK56659.1"/>
    <property type="molecule type" value="Genomic_DNA"/>
</dbReference>
<proteinExistence type="predicted"/>
<feature type="chain" id="PRO_5011744896" evidence="2">
    <location>
        <begin position="32"/>
        <end position="72"/>
    </location>
</feature>
<feature type="region of interest" description="Disordered" evidence="1">
    <location>
        <begin position="42"/>
        <end position="72"/>
    </location>
</feature>
<dbReference type="STRING" id="1612308.SAMN05444581_110149"/>
<evidence type="ECO:0000313" key="3">
    <source>
        <dbReference type="EMBL" id="SFK56659.1"/>
    </source>
</evidence>
<evidence type="ECO:0000313" key="4">
    <source>
        <dbReference type="Proteomes" id="UP000198755"/>
    </source>
</evidence>
<sequence>MKPEAQERSKLVASAAALIFGCLFAVAPAVAQQVNGVLGSPEATTTIDGKQLPPPNPPFGGVIKERASQSTP</sequence>
<evidence type="ECO:0000256" key="2">
    <source>
        <dbReference type="SAM" id="SignalP"/>
    </source>
</evidence>
<name>A0A1I4ALM4_9HYPH</name>
<feature type="non-terminal residue" evidence="3">
    <location>
        <position position="72"/>
    </location>
</feature>